<feature type="compositionally biased region" description="Polar residues" evidence="1">
    <location>
        <begin position="685"/>
        <end position="699"/>
    </location>
</feature>
<sequence>MADRSDAGGWSDSGGLSDAGDWSDTNYGNSWQEVRNTRRKPKPNHFDKLFDGYGGGLEKVREMIYQYAWAHEPYDTAKGDLVLSETGVDRNVRRFNMTWDPDRDNWTKRSYKGAIRTLLIGNKKFADEFIEYIYSNSSLDINIDLKAQETEESKAALAKIVSTLDSHPNFAGFTHNIRVRVHFPDNYQRHHLPSFNECTIESIANRLQMFRLHNLTVQAVMMRGLNDYELQLCAFPFYPLRFMAWKMQVFNLVTYQFERLSANTLHHLDIAWDAYVTKRYFTFPVSDDEAADASDAGSSRAIVDTATLGRDTGPAEADFSTGGDAEEMGHKEQLEANDQTGSTEAAEQIKEPMVNHGPKASSKVTAGHKGGNQFKAEVDGGRNEDGNRRRANRRRTKQSRRTMKRNSHDESMIETSLEANLPVQTDHQTSLLDSPELAHSTSPASLTTPDSSPASSATARGSHFPENLPALGQLQGINSSATTGNAGLDEQLSDDGQKVDDTQDATGKKKKRKRNKKKKKKAATEGSIMAAEPVVSNPAATSSVTRVTHIRGNPLVTMEGLHELLRALNILPRQSNTPTNPTLGDSDENTSLATPEGSSYLTPGEAANEAPSQGNSAPPNAQQGRRVRYPRNYNRRLREAAGPLSRMRANLFEQDDTEQPQDPARVVADTSEDPFANIEDFETIVNRSSPQLGESTGEMTGTDDITDEDFTGQVDGPVEHRGSPANPPA</sequence>
<feature type="compositionally biased region" description="Basic residues" evidence="1">
    <location>
        <begin position="389"/>
        <end position="405"/>
    </location>
</feature>
<feature type="compositionally biased region" description="Polar residues" evidence="1">
    <location>
        <begin position="413"/>
        <end position="432"/>
    </location>
</feature>
<dbReference type="AlphaFoldDB" id="A0AA38VI02"/>
<organism evidence="2 3">
    <name type="scientific">Pleurostoma richardsiae</name>
    <dbReference type="NCBI Taxonomy" id="41990"/>
    <lineage>
        <taxon>Eukaryota</taxon>
        <taxon>Fungi</taxon>
        <taxon>Dikarya</taxon>
        <taxon>Ascomycota</taxon>
        <taxon>Pezizomycotina</taxon>
        <taxon>Sordariomycetes</taxon>
        <taxon>Sordariomycetidae</taxon>
        <taxon>Calosphaeriales</taxon>
        <taxon>Pleurostomataceae</taxon>
        <taxon>Pleurostoma</taxon>
    </lineage>
</organism>
<keyword evidence="3" id="KW-1185">Reference proteome</keyword>
<proteinExistence type="predicted"/>
<comment type="caution">
    <text evidence="2">The sequence shown here is derived from an EMBL/GenBank/DDBJ whole genome shotgun (WGS) entry which is preliminary data.</text>
</comment>
<protein>
    <submittedName>
        <fullName evidence="2">Uncharacterized protein</fullName>
    </submittedName>
</protein>
<feature type="region of interest" description="Disordered" evidence="1">
    <location>
        <begin position="351"/>
        <end position="526"/>
    </location>
</feature>
<feature type="region of interest" description="Disordered" evidence="1">
    <location>
        <begin position="572"/>
        <end position="633"/>
    </location>
</feature>
<feature type="compositionally biased region" description="Polar residues" evidence="1">
    <location>
        <begin position="610"/>
        <end position="623"/>
    </location>
</feature>
<feature type="compositionally biased region" description="Low complexity" evidence="1">
    <location>
        <begin position="440"/>
        <end position="459"/>
    </location>
</feature>
<feature type="compositionally biased region" description="Polar residues" evidence="1">
    <location>
        <begin position="475"/>
        <end position="485"/>
    </location>
</feature>
<feature type="compositionally biased region" description="Polar residues" evidence="1">
    <location>
        <begin position="572"/>
        <end position="601"/>
    </location>
</feature>
<accession>A0AA38VI02</accession>
<gene>
    <name evidence="2" type="ORF">NKR23_g6271</name>
</gene>
<evidence type="ECO:0000313" key="3">
    <source>
        <dbReference type="Proteomes" id="UP001174694"/>
    </source>
</evidence>
<feature type="region of interest" description="Disordered" evidence="1">
    <location>
        <begin position="1"/>
        <end position="28"/>
    </location>
</feature>
<feature type="compositionally biased region" description="Basic and acidic residues" evidence="1">
    <location>
        <begin position="376"/>
        <end position="388"/>
    </location>
</feature>
<evidence type="ECO:0000256" key="1">
    <source>
        <dbReference type="SAM" id="MobiDB-lite"/>
    </source>
</evidence>
<feature type="compositionally biased region" description="Basic residues" evidence="1">
    <location>
        <begin position="508"/>
        <end position="521"/>
    </location>
</feature>
<dbReference type="EMBL" id="JANBVO010000018">
    <property type="protein sequence ID" value="KAJ9143830.1"/>
    <property type="molecule type" value="Genomic_DNA"/>
</dbReference>
<dbReference type="Proteomes" id="UP001174694">
    <property type="component" value="Unassembled WGS sequence"/>
</dbReference>
<reference evidence="2" key="1">
    <citation type="submission" date="2022-07" db="EMBL/GenBank/DDBJ databases">
        <title>Fungi with potential for degradation of polypropylene.</title>
        <authorList>
            <person name="Gostincar C."/>
        </authorList>
    </citation>
    <scope>NUCLEOTIDE SEQUENCE</scope>
    <source>
        <strain evidence="2">EXF-13308</strain>
    </source>
</reference>
<feature type="region of interest" description="Disordered" evidence="1">
    <location>
        <begin position="684"/>
        <end position="729"/>
    </location>
</feature>
<evidence type="ECO:0000313" key="2">
    <source>
        <dbReference type="EMBL" id="KAJ9143830.1"/>
    </source>
</evidence>
<name>A0AA38VI02_9PEZI</name>
<feature type="region of interest" description="Disordered" evidence="1">
    <location>
        <begin position="304"/>
        <end position="325"/>
    </location>
</feature>